<feature type="signal peptide" evidence="1">
    <location>
        <begin position="1"/>
        <end position="20"/>
    </location>
</feature>
<evidence type="ECO:0008006" key="4">
    <source>
        <dbReference type="Google" id="ProtNLM"/>
    </source>
</evidence>
<gene>
    <name evidence="2" type="ORF">ACFQDH_04720</name>
</gene>
<evidence type="ECO:0000256" key="1">
    <source>
        <dbReference type="SAM" id="SignalP"/>
    </source>
</evidence>
<proteinExistence type="predicted"/>
<evidence type="ECO:0000313" key="2">
    <source>
        <dbReference type="EMBL" id="MFC6704589.1"/>
    </source>
</evidence>
<protein>
    <recommendedName>
        <fullName evidence="4">Lipoprotein</fullName>
    </recommendedName>
</protein>
<reference evidence="3" key="1">
    <citation type="journal article" date="2019" name="Int. J. Syst. Evol. Microbiol.">
        <title>The Global Catalogue of Microorganisms (GCM) 10K type strain sequencing project: providing services to taxonomists for standard genome sequencing and annotation.</title>
        <authorList>
            <consortium name="The Broad Institute Genomics Platform"/>
            <consortium name="The Broad Institute Genome Sequencing Center for Infectious Disease"/>
            <person name="Wu L."/>
            <person name="Ma J."/>
        </authorList>
    </citation>
    <scope>NUCLEOTIDE SEQUENCE [LARGE SCALE GENOMIC DNA]</scope>
    <source>
        <strain evidence="3">CCUG 58127</strain>
    </source>
</reference>
<accession>A0ABW2ACI1</accession>
<keyword evidence="1" id="KW-0732">Signal</keyword>
<dbReference type="Proteomes" id="UP001596298">
    <property type="component" value="Unassembled WGS sequence"/>
</dbReference>
<sequence>MSTTARIGGGVLVASLLLLAGCGSESSGSLQGECNARIVFQNKTFRGHNLVRQSAPAEAAVLGTGDVVGCDREVVDHAAIHKLRGVDADVAIAVVDSHWPGVYVREGSEPTDWPAQLKLPSP</sequence>
<dbReference type="RefSeq" id="WP_382398958.1">
    <property type="nucleotide sequence ID" value="NZ_JBHSWH010000001.1"/>
</dbReference>
<keyword evidence="3" id="KW-1185">Reference proteome</keyword>
<name>A0ABW2ACI1_9MICO</name>
<comment type="caution">
    <text evidence="2">The sequence shown here is derived from an EMBL/GenBank/DDBJ whole genome shotgun (WGS) entry which is preliminary data.</text>
</comment>
<evidence type="ECO:0000313" key="3">
    <source>
        <dbReference type="Proteomes" id="UP001596298"/>
    </source>
</evidence>
<feature type="chain" id="PRO_5046478879" description="Lipoprotein" evidence="1">
    <location>
        <begin position="21"/>
        <end position="122"/>
    </location>
</feature>
<organism evidence="2 3">
    <name type="scientific">Flexivirga alba</name>
    <dbReference type="NCBI Taxonomy" id="702742"/>
    <lineage>
        <taxon>Bacteria</taxon>
        <taxon>Bacillati</taxon>
        <taxon>Actinomycetota</taxon>
        <taxon>Actinomycetes</taxon>
        <taxon>Micrococcales</taxon>
        <taxon>Dermacoccaceae</taxon>
        <taxon>Flexivirga</taxon>
    </lineage>
</organism>
<dbReference type="PROSITE" id="PS51257">
    <property type="entry name" value="PROKAR_LIPOPROTEIN"/>
    <property type="match status" value="1"/>
</dbReference>
<dbReference type="EMBL" id="JBHSWH010000001">
    <property type="protein sequence ID" value="MFC6704589.1"/>
    <property type="molecule type" value="Genomic_DNA"/>
</dbReference>